<dbReference type="AlphaFoldDB" id="A0A0F9D8B3"/>
<name>A0A0F9D8B3_9ZZZZ</name>
<reference evidence="2" key="1">
    <citation type="journal article" date="2015" name="Nature">
        <title>Complex archaea that bridge the gap between prokaryotes and eukaryotes.</title>
        <authorList>
            <person name="Spang A."/>
            <person name="Saw J.H."/>
            <person name="Jorgensen S.L."/>
            <person name="Zaremba-Niedzwiedzka K."/>
            <person name="Martijn J."/>
            <person name="Lind A.E."/>
            <person name="van Eijk R."/>
            <person name="Schleper C."/>
            <person name="Guy L."/>
            <person name="Ettema T.J."/>
        </authorList>
    </citation>
    <scope>NUCLEOTIDE SEQUENCE</scope>
</reference>
<sequence length="130" mass="14452">MDEGTVAQTPPQDTAKRPPRDLEFRLQARAIIQEAVEAALERLTELHEARRSGGPVQLDQPTGDHLLQPKAAARLLGFSDRRFYEVKRHSDFPSPVLLPGINAPARYYRRSDLEAWVASLAPARGAGTTR</sequence>
<gene>
    <name evidence="2" type="ORF">LCGC14_2519690</name>
</gene>
<dbReference type="EMBL" id="LAZR01040617">
    <property type="protein sequence ID" value="KKL14046.1"/>
    <property type="molecule type" value="Genomic_DNA"/>
</dbReference>
<proteinExistence type="predicted"/>
<evidence type="ECO:0000256" key="1">
    <source>
        <dbReference type="SAM" id="MobiDB-lite"/>
    </source>
</evidence>
<evidence type="ECO:0000313" key="2">
    <source>
        <dbReference type="EMBL" id="KKL14046.1"/>
    </source>
</evidence>
<accession>A0A0F9D8B3</accession>
<organism evidence="2">
    <name type="scientific">marine sediment metagenome</name>
    <dbReference type="NCBI Taxonomy" id="412755"/>
    <lineage>
        <taxon>unclassified sequences</taxon>
        <taxon>metagenomes</taxon>
        <taxon>ecological metagenomes</taxon>
    </lineage>
</organism>
<feature type="region of interest" description="Disordered" evidence="1">
    <location>
        <begin position="1"/>
        <end position="21"/>
    </location>
</feature>
<feature type="compositionally biased region" description="Polar residues" evidence="1">
    <location>
        <begin position="1"/>
        <end position="12"/>
    </location>
</feature>
<evidence type="ECO:0008006" key="3">
    <source>
        <dbReference type="Google" id="ProtNLM"/>
    </source>
</evidence>
<comment type="caution">
    <text evidence="2">The sequence shown here is derived from an EMBL/GenBank/DDBJ whole genome shotgun (WGS) entry which is preliminary data.</text>
</comment>
<protein>
    <recommendedName>
        <fullName evidence="3">Helix-turn-helix domain-containing protein</fullName>
    </recommendedName>
</protein>